<dbReference type="Pfam" id="PF20431">
    <property type="entry name" value="E_motif"/>
    <property type="match status" value="1"/>
</dbReference>
<dbReference type="InterPro" id="IPR046960">
    <property type="entry name" value="PPR_At4g14850-like_plant"/>
</dbReference>
<evidence type="ECO:0000256" key="1">
    <source>
        <dbReference type="ARBA" id="ARBA00022737"/>
    </source>
</evidence>
<organism evidence="4 5">
    <name type="scientific">Vanilla planifolia</name>
    <name type="common">Vanilla</name>
    <dbReference type="NCBI Taxonomy" id="51239"/>
    <lineage>
        <taxon>Eukaryota</taxon>
        <taxon>Viridiplantae</taxon>
        <taxon>Streptophyta</taxon>
        <taxon>Embryophyta</taxon>
        <taxon>Tracheophyta</taxon>
        <taxon>Spermatophyta</taxon>
        <taxon>Magnoliopsida</taxon>
        <taxon>Liliopsida</taxon>
        <taxon>Asparagales</taxon>
        <taxon>Orchidaceae</taxon>
        <taxon>Vanilloideae</taxon>
        <taxon>Vanilleae</taxon>
        <taxon>Vanilla</taxon>
    </lineage>
</organism>
<feature type="repeat" description="PPR" evidence="2">
    <location>
        <begin position="1"/>
        <end position="27"/>
    </location>
</feature>
<dbReference type="NCBIfam" id="TIGR00756">
    <property type="entry name" value="PPR"/>
    <property type="match status" value="2"/>
</dbReference>
<comment type="caution">
    <text evidence="4">The sequence shown here is derived from an EMBL/GenBank/DDBJ whole genome shotgun (WGS) entry which is preliminary data.</text>
</comment>
<dbReference type="OrthoDB" id="1850776at2759"/>
<dbReference type="GO" id="GO:0009451">
    <property type="term" value="P:RNA modification"/>
    <property type="evidence" value="ECO:0007669"/>
    <property type="project" value="InterPro"/>
</dbReference>
<dbReference type="GO" id="GO:0003723">
    <property type="term" value="F:RNA binding"/>
    <property type="evidence" value="ECO:0007669"/>
    <property type="project" value="InterPro"/>
</dbReference>
<dbReference type="Proteomes" id="UP000639772">
    <property type="component" value="Unassembled WGS sequence"/>
</dbReference>
<dbReference type="PANTHER" id="PTHR47926">
    <property type="entry name" value="PENTATRICOPEPTIDE REPEAT-CONTAINING PROTEIN"/>
    <property type="match status" value="1"/>
</dbReference>
<dbReference type="EMBL" id="JADCNM010000008">
    <property type="protein sequence ID" value="KAG0471766.1"/>
    <property type="molecule type" value="Genomic_DNA"/>
</dbReference>
<feature type="domain" description="DYW" evidence="3">
    <location>
        <begin position="422"/>
        <end position="510"/>
    </location>
</feature>
<dbReference type="InterPro" id="IPR002885">
    <property type="entry name" value="PPR_rpt"/>
</dbReference>
<dbReference type="Pfam" id="PF01535">
    <property type="entry name" value="PPR"/>
    <property type="match status" value="3"/>
</dbReference>
<evidence type="ECO:0000313" key="4">
    <source>
        <dbReference type="EMBL" id="KAG0471766.1"/>
    </source>
</evidence>
<evidence type="ECO:0000313" key="5">
    <source>
        <dbReference type="Proteomes" id="UP000639772"/>
    </source>
</evidence>
<evidence type="ECO:0000256" key="2">
    <source>
        <dbReference type="PROSITE-ProRule" id="PRU00708"/>
    </source>
</evidence>
<dbReference type="AlphaFoldDB" id="A0A835QIX7"/>
<dbReference type="Pfam" id="PF13041">
    <property type="entry name" value="PPR_2"/>
    <property type="match status" value="2"/>
</dbReference>
<dbReference type="PANTHER" id="PTHR47926:SF368">
    <property type="entry name" value="TETRATRICOPEPTIDE REPEAT-LIKE SUPERFAMILY PROTEIN"/>
    <property type="match status" value="1"/>
</dbReference>
<reference evidence="4 5" key="1">
    <citation type="journal article" date="2020" name="Nat. Food">
        <title>A phased Vanilla planifolia genome enables genetic improvement of flavour and production.</title>
        <authorList>
            <person name="Hasing T."/>
            <person name="Tang H."/>
            <person name="Brym M."/>
            <person name="Khazi F."/>
            <person name="Huang T."/>
            <person name="Chambers A.H."/>
        </authorList>
    </citation>
    <scope>NUCLEOTIDE SEQUENCE [LARGE SCALE GENOMIC DNA]</scope>
    <source>
        <tissue evidence="4">Leaf</tissue>
    </source>
</reference>
<name>A0A835QIX7_VANPL</name>
<dbReference type="InterPro" id="IPR046848">
    <property type="entry name" value="E_motif"/>
</dbReference>
<keyword evidence="1" id="KW-0677">Repeat</keyword>
<dbReference type="Gene3D" id="1.25.40.10">
    <property type="entry name" value="Tetratricopeptide repeat domain"/>
    <property type="match status" value="2"/>
</dbReference>
<dbReference type="InterPro" id="IPR011990">
    <property type="entry name" value="TPR-like_helical_dom_sf"/>
</dbReference>
<dbReference type="PROSITE" id="PS51375">
    <property type="entry name" value="PPR"/>
    <property type="match status" value="2"/>
</dbReference>
<dbReference type="GO" id="GO:0008270">
    <property type="term" value="F:zinc ion binding"/>
    <property type="evidence" value="ECO:0007669"/>
    <property type="project" value="InterPro"/>
</dbReference>
<evidence type="ECO:0000259" key="3">
    <source>
        <dbReference type="Pfam" id="PF14432"/>
    </source>
</evidence>
<proteinExistence type="predicted"/>
<dbReference type="FunFam" id="1.25.40.10:FF:000090">
    <property type="entry name" value="Pentatricopeptide repeat-containing protein, chloroplastic"/>
    <property type="match status" value="1"/>
</dbReference>
<dbReference type="InterPro" id="IPR032867">
    <property type="entry name" value="DYW_dom"/>
</dbReference>
<sequence length="510" mass="55983">MAGYVDAGRPDQAVLLLRAMCRHGVEPNSFTISTAIDACSQLANARMGRELHSRLESLGLQSDVVASTALINMYGKVNDIEAARRLFDGMALRNVYTWGTMISLYAQNARGAEALCLFSKFSLKERPNHFMISSIVNACAGLGRSGPGRCAHAAAIRLGYEDNEVIAGALVDMYAKCGHFESSRFVFTRIAAPTLVPYTSMIISAAKHGLSGYAFSLLDEMLDRGVQPNSVTFLGILHACSHSGLTEAGLSCLKFMQHDYGVVPVAKHYTCVVDMLGRAGRLNEALELARRVDASGDDCLMLWCALLSAARVHGRLDVVAQAGTWLAQLAPGVHDVAGAYVAMSNAYHLAGLIDGSLLIRKEMKKRGIRKDPGCSWVEVKGMVYVFYARQIEACPRGEEVMMLLRELKARMVTERSCNTAMSSFVLFDVDKLDSDMELVRVHSEILAMAFGILSFPIGGKIRIMKNLRICGDCHGVLKVVSKLMEREFVVRDLNRFHHFKGGSCSCRDYW</sequence>
<protein>
    <recommendedName>
        <fullName evidence="3">DYW domain-containing protein</fullName>
    </recommendedName>
</protein>
<accession>A0A835QIX7</accession>
<gene>
    <name evidence="4" type="ORF">HPP92_016312</name>
</gene>
<feature type="repeat" description="PPR" evidence="2">
    <location>
        <begin position="194"/>
        <end position="228"/>
    </location>
</feature>
<dbReference type="Pfam" id="PF14432">
    <property type="entry name" value="DYW_deaminase"/>
    <property type="match status" value="1"/>
</dbReference>